<accession>A3I254</accession>
<proteinExistence type="predicted"/>
<dbReference type="HOGENOM" id="CLU_2839959_0_0_10"/>
<keyword evidence="2" id="KW-1185">Reference proteome</keyword>
<evidence type="ECO:0000313" key="1">
    <source>
        <dbReference type="EMBL" id="EAZ79458.2"/>
    </source>
</evidence>
<dbReference type="Proteomes" id="UP000003919">
    <property type="component" value="Unassembled WGS sequence"/>
</dbReference>
<dbReference type="STRING" id="388413.ALPR1_04428"/>
<dbReference type="AlphaFoldDB" id="A3I254"/>
<reference evidence="1 2" key="1">
    <citation type="journal article" date="2011" name="J. Bacteriol.">
        <title>Complete genome sequence of Algoriphagus sp. PR1, bacterial prey of a colony-forming choanoflagellate.</title>
        <authorList>
            <person name="Alegado R.A."/>
            <person name="Ferriera S."/>
            <person name="Nusbaum C."/>
            <person name="Young S.K."/>
            <person name="Zeng Q."/>
            <person name="Imamovic A."/>
            <person name="Fairclough S.R."/>
            <person name="King N."/>
        </authorList>
    </citation>
    <scope>NUCLEOTIDE SEQUENCE [LARGE SCALE GENOMIC DNA]</scope>
    <source>
        <strain evidence="1 2">PR1</strain>
    </source>
</reference>
<comment type="caution">
    <text evidence="1">The sequence shown here is derived from an EMBL/GenBank/DDBJ whole genome shotgun (WGS) entry which is preliminary data.</text>
</comment>
<organism evidence="1 2">
    <name type="scientific">Algoriphagus machipongonensis</name>
    <dbReference type="NCBI Taxonomy" id="388413"/>
    <lineage>
        <taxon>Bacteria</taxon>
        <taxon>Pseudomonadati</taxon>
        <taxon>Bacteroidota</taxon>
        <taxon>Cytophagia</taxon>
        <taxon>Cytophagales</taxon>
        <taxon>Cyclobacteriaceae</taxon>
        <taxon>Algoriphagus</taxon>
    </lineage>
</organism>
<name>A3I254_9BACT</name>
<sequence length="65" mass="7538">MFAANTISGELTGQSYCQKFYKPNNPIEIFRKLSYSLKNRSKIKFLSKTIIRNTTDSLKDKRVFG</sequence>
<protein>
    <submittedName>
        <fullName evidence="1">Uncharacterized protein</fullName>
    </submittedName>
</protein>
<dbReference type="EMBL" id="AAXU02000001">
    <property type="protein sequence ID" value="EAZ79458.2"/>
    <property type="molecule type" value="Genomic_DNA"/>
</dbReference>
<evidence type="ECO:0000313" key="2">
    <source>
        <dbReference type="Proteomes" id="UP000003919"/>
    </source>
</evidence>
<gene>
    <name evidence="1" type="ORF">ALPR1_04428</name>
</gene>